<reference evidence="2 3" key="1">
    <citation type="submission" date="2019-08" db="EMBL/GenBank/DDBJ databases">
        <title>Archangium and Cystobacter genomes.</title>
        <authorList>
            <person name="Chen I.-C.K."/>
            <person name="Wielgoss S."/>
        </authorList>
    </citation>
    <scope>NUCLEOTIDE SEQUENCE [LARGE SCALE GENOMIC DNA]</scope>
    <source>
        <strain evidence="2 3">Cbm 6</strain>
    </source>
</reference>
<feature type="domain" description="Periplasmic copper-binding protein NosD beta helix" evidence="1">
    <location>
        <begin position="180"/>
        <end position="290"/>
    </location>
</feature>
<dbReference type="InterPro" id="IPR007742">
    <property type="entry name" value="NosD_dom"/>
</dbReference>
<sequence length="362" mass="38693">MLLVSRLHASRPAQESVTVVGAGSQEFEIPGTQGEVLAVSVLDRTGALADTAMVQVGASTWPEEAKLPRVLRVPQDYTNIQAAVDAAKAGDTVRVSSGTYFETVRLKSGIRLLGSGARWTVLDGGGAPVKLVDFSGASDVVVAGFTFQNVGTGNLCDDIDVMSCSGNWYSSAVFADGHTDEGQAPTSALLMHNIFRNNSIGAMLYFHARAVVRNNLFVGNTHGFVANHFQDVALVANNVFWENTQEAIVSSAAYLDIINNVLARSEVGVFYSYIQTGRVRCNVFFENGANRADFYLEPPRFEMGKDGNVELEPLFLSPEAGNFHPAAGSPLLDAGCLDSFGRDRDGTPEDIGAYGGPLGSWQ</sequence>
<dbReference type="RefSeq" id="WP_395823316.1">
    <property type="nucleotide sequence ID" value="NZ_CP043494.1"/>
</dbReference>
<evidence type="ECO:0000313" key="2">
    <source>
        <dbReference type="EMBL" id="WNG46673.1"/>
    </source>
</evidence>
<name>A0ABY9WSF7_9BACT</name>
<accession>A0ABY9WSF7</accession>
<gene>
    <name evidence="2" type="ORF">F0U60_23070</name>
</gene>
<dbReference type="Proteomes" id="UP001611383">
    <property type="component" value="Chromosome"/>
</dbReference>
<dbReference type="Gene3D" id="2.160.20.10">
    <property type="entry name" value="Single-stranded right-handed beta-helix, Pectin lyase-like"/>
    <property type="match status" value="1"/>
</dbReference>
<keyword evidence="3" id="KW-1185">Reference proteome</keyword>
<proteinExistence type="predicted"/>
<dbReference type="SUPFAM" id="SSF51126">
    <property type="entry name" value="Pectin lyase-like"/>
    <property type="match status" value="1"/>
</dbReference>
<dbReference type="Pfam" id="PF05048">
    <property type="entry name" value="NosD"/>
    <property type="match status" value="1"/>
</dbReference>
<evidence type="ECO:0000259" key="1">
    <source>
        <dbReference type="Pfam" id="PF05048"/>
    </source>
</evidence>
<organism evidence="2 3">
    <name type="scientific">Archangium minus</name>
    <dbReference type="NCBI Taxonomy" id="83450"/>
    <lineage>
        <taxon>Bacteria</taxon>
        <taxon>Pseudomonadati</taxon>
        <taxon>Myxococcota</taxon>
        <taxon>Myxococcia</taxon>
        <taxon>Myxococcales</taxon>
        <taxon>Cystobacterineae</taxon>
        <taxon>Archangiaceae</taxon>
        <taxon>Archangium</taxon>
    </lineage>
</organism>
<dbReference type="EMBL" id="CP043494">
    <property type="protein sequence ID" value="WNG46673.1"/>
    <property type="molecule type" value="Genomic_DNA"/>
</dbReference>
<dbReference type="InterPro" id="IPR011050">
    <property type="entry name" value="Pectin_lyase_fold/virulence"/>
</dbReference>
<evidence type="ECO:0000313" key="3">
    <source>
        <dbReference type="Proteomes" id="UP001611383"/>
    </source>
</evidence>
<protein>
    <recommendedName>
        <fullName evidence="1">Periplasmic copper-binding protein NosD beta helix domain-containing protein</fullName>
    </recommendedName>
</protein>
<dbReference type="InterPro" id="IPR012334">
    <property type="entry name" value="Pectin_lyas_fold"/>
</dbReference>